<accession>A0A917BIA1</accession>
<protein>
    <recommendedName>
        <fullName evidence="3 5">acylphosphatase</fullName>
        <ecNumber evidence="2 5">3.6.1.7</ecNumber>
    </recommendedName>
</protein>
<gene>
    <name evidence="8" type="ORF">GCM10011519_17930</name>
</gene>
<evidence type="ECO:0000256" key="2">
    <source>
        <dbReference type="ARBA" id="ARBA00012150"/>
    </source>
</evidence>
<dbReference type="Proteomes" id="UP000649179">
    <property type="component" value="Unassembled WGS sequence"/>
</dbReference>
<feature type="active site" evidence="5">
    <location>
        <position position="38"/>
    </location>
</feature>
<comment type="catalytic activity">
    <reaction evidence="4 5">
        <text>an acyl phosphate + H2O = a carboxylate + phosphate + H(+)</text>
        <dbReference type="Rhea" id="RHEA:14965"/>
        <dbReference type="ChEBI" id="CHEBI:15377"/>
        <dbReference type="ChEBI" id="CHEBI:15378"/>
        <dbReference type="ChEBI" id="CHEBI:29067"/>
        <dbReference type="ChEBI" id="CHEBI:43474"/>
        <dbReference type="ChEBI" id="CHEBI:59918"/>
        <dbReference type="EC" id="3.6.1.7"/>
    </reaction>
</comment>
<dbReference type="PROSITE" id="PS51160">
    <property type="entry name" value="ACYLPHOSPHATASE_3"/>
    <property type="match status" value="1"/>
</dbReference>
<dbReference type="InterPro" id="IPR017968">
    <property type="entry name" value="Acylphosphatase_CS"/>
</dbReference>
<name>A0A917BIA1_9ACTN</name>
<dbReference type="Pfam" id="PF00708">
    <property type="entry name" value="Acylphosphatase"/>
    <property type="match status" value="1"/>
</dbReference>
<evidence type="ECO:0000256" key="1">
    <source>
        <dbReference type="ARBA" id="ARBA00005614"/>
    </source>
</evidence>
<evidence type="ECO:0000256" key="5">
    <source>
        <dbReference type="PROSITE-ProRule" id="PRU00520"/>
    </source>
</evidence>
<feature type="active site" evidence="5">
    <location>
        <position position="20"/>
    </location>
</feature>
<evidence type="ECO:0000259" key="7">
    <source>
        <dbReference type="PROSITE" id="PS51160"/>
    </source>
</evidence>
<dbReference type="EMBL" id="BMKQ01000001">
    <property type="protein sequence ID" value="GGF44448.1"/>
    <property type="molecule type" value="Genomic_DNA"/>
</dbReference>
<feature type="domain" description="Acylphosphatase-like" evidence="7">
    <location>
        <begin position="5"/>
        <end position="91"/>
    </location>
</feature>
<reference evidence="8" key="2">
    <citation type="submission" date="2020-09" db="EMBL/GenBank/DDBJ databases">
        <authorList>
            <person name="Sun Q."/>
            <person name="Zhou Y."/>
        </authorList>
    </citation>
    <scope>NUCLEOTIDE SEQUENCE</scope>
    <source>
        <strain evidence="8">CGMCC 1.16067</strain>
    </source>
</reference>
<evidence type="ECO:0000256" key="4">
    <source>
        <dbReference type="ARBA" id="ARBA00047645"/>
    </source>
</evidence>
<reference evidence="8" key="1">
    <citation type="journal article" date="2014" name="Int. J. Syst. Evol. Microbiol.">
        <title>Complete genome sequence of Corynebacterium casei LMG S-19264T (=DSM 44701T), isolated from a smear-ripened cheese.</title>
        <authorList>
            <consortium name="US DOE Joint Genome Institute (JGI-PGF)"/>
            <person name="Walter F."/>
            <person name="Albersmeier A."/>
            <person name="Kalinowski J."/>
            <person name="Ruckert C."/>
        </authorList>
    </citation>
    <scope>NUCLEOTIDE SEQUENCE</scope>
    <source>
        <strain evidence="8">CGMCC 1.16067</strain>
    </source>
</reference>
<dbReference type="Gene3D" id="3.30.70.100">
    <property type="match status" value="1"/>
</dbReference>
<dbReference type="RefSeq" id="WP_188779467.1">
    <property type="nucleotide sequence ID" value="NZ_BMKQ01000001.1"/>
</dbReference>
<dbReference type="PROSITE" id="PS00151">
    <property type="entry name" value="ACYLPHOSPHATASE_2"/>
    <property type="match status" value="1"/>
</dbReference>
<evidence type="ECO:0000256" key="3">
    <source>
        <dbReference type="ARBA" id="ARBA00015991"/>
    </source>
</evidence>
<keyword evidence="9" id="KW-1185">Reference proteome</keyword>
<dbReference type="EC" id="3.6.1.7" evidence="2 5"/>
<dbReference type="GO" id="GO:0003998">
    <property type="term" value="F:acylphosphatase activity"/>
    <property type="evidence" value="ECO:0007669"/>
    <property type="project" value="UniProtKB-EC"/>
</dbReference>
<comment type="similarity">
    <text evidence="1 6">Belongs to the acylphosphatase family.</text>
</comment>
<dbReference type="PRINTS" id="PR00112">
    <property type="entry name" value="ACYLPHPHTASE"/>
</dbReference>
<dbReference type="InterPro" id="IPR036046">
    <property type="entry name" value="Acylphosphatase-like_dom_sf"/>
</dbReference>
<evidence type="ECO:0000313" key="9">
    <source>
        <dbReference type="Proteomes" id="UP000649179"/>
    </source>
</evidence>
<dbReference type="InterPro" id="IPR001792">
    <property type="entry name" value="Acylphosphatase-like_dom"/>
</dbReference>
<comment type="caution">
    <text evidence="8">The sequence shown here is derived from an EMBL/GenBank/DDBJ whole genome shotgun (WGS) entry which is preliminary data.</text>
</comment>
<sequence length="91" mass="9853">MSEYAVDLRITGRVQGVSYRYSCQQQAQRLGVAGWVRNEPDGAVTARAEGERDAVGALVEWCRGGPSGARVDDVQVAEVPASGAREFRVEQ</sequence>
<dbReference type="PANTHER" id="PTHR47268:SF4">
    <property type="entry name" value="ACYLPHOSPHATASE"/>
    <property type="match status" value="1"/>
</dbReference>
<proteinExistence type="inferred from homology"/>
<keyword evidence="5" id="KW-0378">Hydrolase</keyword>
<dbReference type="PANTHER" id="PTHR47268">
    <property type="entry name" value="ACYLPHOSPHATASE"/>
    <property type="match status" value="1"/>
</dbReference>
<dbReference type="InterPro" id="IPR020456">
    <property type="entry name" value="Acylphosphatase"/>
</dbReference>
<organism evidence="8 9">
    <name type="scientific">Marmoricola endophyticus</name>
    <dbReference type="NCBI Taxonomy" id="2040280"/>
    <lineage>
        <taxon>Bacteria</taxon>
        <taxon>Bacillati</taxon>
        <taxon>Actinomycetota</taxon>
        <taxon>Actinomycetes</taxon>
        <taxon>Propionibacteriales</taxon>
        <taxon>Nocardioidaceae</taxon>
        <taxon>Marmoricola</taxon>
    </lineage>
</organism>
<dbReference type="SUPFAM" id="SSF54975">
    <property type="entry name" value="Acylphosphatase/BLUF domain-like"/>
    <property type="match status" value="1"/>
</dbReference>
<dbReference type="AlphaFoldDB" id="A0A917BIA1"/>
<evidence type="ECO:0000313" key="8">
    <source>
        <dbReference type="EMBL" id="GGF44448.1"/>
    </source>
</evidence>
<evidence type="ECO:0000256" key="6">
    <source>
        <dbReference type="RuleBase" id="RU004168"/>
    </source>
</evidence>